<dbReference type="EMBL" id="LJCR01000052">
    <property type="protein sequence ID" value="KPV54468.1"/>
    <property type="molecule type" value="Genomic_DNA"/>
</dbReference>
<dbReference type="AlphaFoldDB" id="A0A0P9FCM6"/>
<name>A0A0P9FCM6_9CHLR</name>
<protein>
    <submittedName>
        <fullName evidence="2">Uncharacterized protein</fullName>
    </submittedName>
</protein>
<feature type="region of interest" description="Disordered" evidence="1">
    <location>
        <begin position="54"/>
        <end position="74"/>
    </location>
</feature>
<organism evidence="2 3">
    <name type="scientific">Kouleothrix aurantiaca</name>
    <dbReference type="NCBI Taxonomy" id="186479"/>
    <lineage>
        <taxon>Bacteria</taxon>
        <taxon>Bacillati</taxon>
        <taxon>Chloroflexota</taxon>
        <taxon>Chloroflexia</taxon>
        <taxon>Chloroflexales</taxon>
        <taxon>Roseiflexineae</taxon>
        <taxon>Roseiflexaceae</taxon>
        <taxon>Kouleothrix</taxon>
    </lineage>
</organism>
<feature type="non-terminal residue" evidence="2">
    <location>
        <position position="1"/>
    </location>
</feature>
<sequence>RETAVRGWVPGWADLRPWAGQSITLTLESDAGPNDDSTDDWFAWGEPALIAPAAARYATEQPERRAQDLRKGLK</sequence>
<gene>
    <name evidence="2" type="ORF">SE17_03540</name>
</gene>
<feature type="compositionally biased region" description="Basic and acidic residues" evidence="1">
    <location>
        <begin position="61"/>
        <end position="74"/>
    </location>
</feature>
<comment type="caution">
    <text evidence="2">The sequence shown here is derived from an EMBL/GenBank/DDBJ whole genome shotgun (WGS) entry which is preliminary data.</text>
</comment>
<dbReference type="Proteomes" id="UP000050509">
    <property type="component" value="Unassembled WGS sequence"/>
</dbReference>
<evidence type="ECO:0000256" key="1">
    <source>
        <dbReference type="SAM" id="MobiDB-lite"/>
    </source>
</evidence>
<reference evidence="2 3" key="1">
    <citation type="submission" date="2015-09" db="EMBL/GenBank/DDBJ databases">
        <title>Draft genome sequence of Kouleothrix aurantiaca JCM 19913.</title>
        <authorList>
            <person name="Hemp J."/>
        </authorList>
    </citation>
    <scope>NUCLEOTIDE SEQUENCE [LARGE SCALE GENOMIC DNA]</scope>
    <source>
        <strain evidence="2 3">COM-B</strain>
    </source>
</reference>
<evidence type="ECO:0000313" key="3">
    <source>
        <dbReference type="Proteomes" id="UP000050509"/>
    </source>
</evidence>
<accession>A0A0P9FCM6</accession>
<keyword evidence="3" id="KW-1185">Reference proteome</keyword>
<proteinExistence type="predicted"/>
<evidence type="ECO:0000313" key="2">
    <source>
        <dbReference type="EMBL" id="KPV54468.1"/>
    </source>
</evidence>